<dbReference type="AlphaFoldDB" id="A0AAX1N434"/>
<evidence type="ECO:0000313" key="2">
    <source>
        <dbReference type="EMBL" id="QWG02294.1"/>
    </source>
</evidence>
<accession>A0AAX1N434</accession>
<dbReference type="RefSeq" id="WP_169664779.1">
    <property type="nucleotide sequence ID" value="NZ_CP076132.1"/>
</dbReference>
<protein>
    <submittedName>
        <fullName evidence="2">Uncharacterized protein</fullName>
    </submittedName>
</protein>
<feature type="signal peptide" evidence="1">
    <location>
        <begin position="1"/>
        <end position="24"/>
    </location>
</feature>
<dbReference type="KEGG" id="fya:KMW28_01545"/>
<gene>
    <name evidence="2" type="ORF">KMW28_01545</name>
</gene>
<name>A0AAX1N434_9BACT</name>
<keyword evidence="1" id="KW-0732">Signal</keyword>
<dbReference type="SUPFAM" id="SSF82185">
    <property type="entry name" value="Histone H3 K4-specific methyltransferase SET7/9 N-terminal domain"/>
    <property type="match status" value="1"/>
</dbReference>
<evidence type="ECO:0000313" key="3">
    <source>
        <dbReference type="Proteomes" id="UP000678679"/>
    </source>
</evidence>
<proteinExistence type="predicted"/>
<feature type="chain" id="PRO_5043399046" evidence="1">
    <location>
        <begin position="25"/>
        <end position="291"/>
    </location>
</feature>
<reference evidence="2 3" key="1">
    <citation type="submission" date="2021-05" db="EMBL/GenBank/DDBJ databases">
        <title>Comparative genomic studies on the polysaccharide-degrading batcterial strains of the Flammeovirga genus.</title>
        <authorList>
            <person name="Zewei F."/>
            <person name="Zheng Z."/>
            <person name="Yu L."/>
            <person name="Ruyue G."/>
            <person name="Yanhong M."/>
            <person name="Yuanyuan C."/>
            <person name="Jingyan G."/>
            <person name="Wenjun H."/>
        </authorList>
    </citation>
    <scope>NUCLEOTIDE SEQUENCE [LARGE SCALE GENOMIC DNA]</scope>
    <source>
        <strain evidence="2 3">NBRC:100898</strain>
    </source>
</reference>
<sequence length="291" mass="34603">MMLVHKRIFFLCFLILGITLNTFGQDDEEKKTKKKPLVVEMDSVSEDAPTIELNPGAPDEQEVAKRKKKKKKKVFWGIKTKRAYTRTNSKGNTIFELFFILPEYEEPSKYAPVKYFYNPKEKKIEKKTVSRPEYGFPLHGTYVKIVDKDTLTTGQFYKGLLTGRWVWYGKDKEIKDKKFYYMGFPKESKIQYYDSKQTKVKEVIPIQFEEKNGIYQSFYESGRKKEVGSYKYGMKIGDWTEYYDAVDKRGRQRKKKITRHRNKNRVYDKSYSGPVVKYEWDEKGKVLIKNK</sequence>
<keyword evidence="3" id="KW-1185">Reference proteome</keyword>
<organism evidence="2 3">
    <name type="scientific">Flammeovirga yaeyamensis</name>
    <dbReference type="NCBI Taxonomy" id="367791"/>
    <lineage>
        <taxon>Bacteria</taxon>
        <taxon>Pseudomonadati</taxon>
        <taxon>Bacteroidota</taxon>
        <taxon>Cytophagia</taxon>
        <taxon>Cytophagales</taxon>
        <taxon>Flammeovirgaceae</taxon>
        <taxon>Flammeovirga</taxon>
    </lineage>
</organism>
<evidence type="ECO:0000256" key="1">
    <source>
        <dbReference type="SAM" id="SignalP"/>
    </source>
</evidence>
<dbReference type="Proteomes" id="UP000678679">
    <property type="component" value="Chromosome 1"/>
</dbReference>
<dbReference type="EMBL" id="CP076132">
    <property type="protein sequence ID" value="QWG02294.1"/>
    <property type="molecule type" value="Genomic_DNA"/>
</dbReference>